<keyword evidence="2" id="KW-0238">DNA-binding</keyword>
<dbReference type="PANTHER" id="PTHR30514:SF1">
    <property type="entry name" value="HTH-TYPE TRANSCRIPTIONAL REGULATOR HEXR-RELATED"/>
    <property type="match status" value="1"/>
</dbReference>
<proteinExistence type="predicted"/>
<dbReference type="InterPro" id="IPR009057">
    <property type="entry name" value="Homeodomain-like_sf"/>
</dbReference>
<keyword evidence="3" id="KW-0804">Transcription</keyword>
<dbReference type="Pfam" id="PF01418">
    <property type="entry name" value="HTH_6"/>
    <property type="match status" value="1"/>
</dbReference>
<dbReference type="Gene3D" id="1.10.10.10">
    <property type="entry name" value="Winged helix-like DNA-binding domain superfamily/Winged helix DNA-binding domain"/>
    <property type="match status" value="1"/>
</dbReference>
<dbReference type="GO" id="GO:1901135">
    <property type="term" value="P:carbohydrate derivative metabolic process"/>
    <property type="evidence" value="ECO:0007669"/>
    <property type="project" value="InterPro"/>
</dbReference>
<accession>A0A7W4W7S8</accession>
<dbReference type="Pfam" id="PF01380">
    <property type="entry name" value="SIS"/>
    <property type="match status" value="1"/>
</dbReference>
<feature type="domain" description="HTH rpiR-type" evidence="4">
    <location>
        <begin position="4"/>
        <end position="80"/>
    </location>
</feature>
<dbReference type="PROSITE" id="PS51464">
    <property type="entry name" value="SIS"/>
    <property type="match status" value="1"/>
</dbReference>
<evidence type="ECO:0000259" key="5">
    <source>
        <dbReference type="PROSITE" id="PS51464"/>
    </source>
</evidence>
<dbReference type="AlphaFoldDB" id="A0A7W4W7S8"/>
<dbReference type="SUPFAM" id="SSF46689">
    <property type="entry name" value="Homeodomain-like"/>
    <property type="match status" value="1"/>
</dbReference>
<evidence type="ECO:0000259" key="4">
    <source>
        <dbReference type="PROSITE" id="PS51071"/>
    </source>
</evidence>
<dbReference type="SUPFAM" id="SSF53697">
    <property type="entry name" value="SIS domain"/>
    <property type="match status" value="1"/>
</dbReference>
<feature type="domain" description="SIS" evidence="5">
    <location>
        <begin position="124"/>
        <end position="263"/>
    </location>
</feature>
<keyword evidence="1" id="KW-0805">Transcription regulation</keyword>
<dbReference type="InterPro" id="IPR036388">
    <property type="entry name" value="WH-like_DNA-bd_sf"/>
</dbReference>
<evidence type="ECO:0000256" key="3">
    <source>
        <dbReference type="ARBA" id="ARBA00023163"/>
    </source>
</evidence>
<evidence type="ECO:0000256" key="2">
    <source>
        <dbReference type="ARBA" id="ARBA00023125"/>
    </source>
</evidence>
<dbReference type="NCBIfam" id="NF008451">
    <property type="entry name" value="PRK11302.1"/>
    <property type="match status" value="1"/>
</dbReference>
<gene>
    <name evidence="6" type="ORF">FHR99_002706</name>
</gene>
<evidence type="ECO:0000256" key="1">
    <source>
        <dbReference type="ARBA" id="ARBA00023015"/>
    </source>
</evidence>
<comment type="caution">
    <text evidence="6">The sequence shown here is derived from an EMBL/GenBank/DDBJ whole genome shotgun (WGS) entry which is preliminary data.</text>
</comment>
<dbReference type="CDD" id="cd05013">
    <property type="entry name" value="SIS_RpiR"/>
    <property type="match status" value="1"/>
</dbReference>
<dbReference type="Proteomes" id="UP000537130">
    <property type="component" value="Unassembled WGS sequence"/>
</dbReference>
<dbReference type="GO" id="GO:0003677">
    <property type="term" value="F:DNA binding"/>
    <property type="evidence" value="ECO:0007669"/>
    <property type="project" value="UniProtKB-KW"/>
</dbReference>
<name>A0A7W4W7S8_9GAMM</name>
<dbReference type="InterPro" id="IPR047640">
    <property type="entry name" value="RpiR-like"/>
</dbReference>
<dbReference type="EMBL" id="JACHWY010000003">
    <property type="protein sequence ID" value="MBB3048432.1"/>
    <property type="molecule type" value="Genomic_DNA"/>
</dbReference>
<dbReference type="PANTHER" id="PTHR30514">
    <property type="entry name" value="GLUCOKINASE"/>
    <property type="match status" value="1"/>
</dbReference>
<dbReference type="InterPro" id="IPR046348">
    <property type="entry name" value="SIS_dom_sf"/>
</dbReference>
<dbReference type="InterPro" id="IPR035472">
    <property type="entry name" value="RpiR-like_SIS"/>
</dbReference>
<keyword evidence="7" id="KW-1185">Reference proteome</keyword>
<protein>
    <submittedName>
        <fullName evidence="6">RpiR family carbohydrate utilization transcriptional regulator</fullName>
    </submittedName>
</protein>
<organism evidence="6 7">
    <name type="scientific">Litorivivens lipolytica</name>
    <dbReference type="NCBI Taxonomy" id="1524264"/>
    <lineage>
        <taxon>Bacteria</taxon>
        <taxon>Pseudomonadati</taxon>
        <taxon>Pseudomonadota</taxon>
        <taxon>Gammaproteobacteria</taxon>
        <taxon>Litorivivens</taxon>
    </lineage>
</organism>
<sequence>MKPRNIIRAIENGRHELRKSERKVADFVLAKAEDVIHMRIVDLAQESNVSEPTVVRFCRAIGCDGFQSFKLALAQHVAHSPRYQHYRFTEQDSAHEYTFKVFDATMETLKRVRDNIDVKAIEKAVDALGSANRVEFYGFGASSAVATDAQHKFFRLQISSSAYSDPHIQAMSAMSLRRGDVVVAISQSGRTQALIDAIHLVRETGATVIGLAPSATPVARVCDLAIHIDVEEDNENYTPLPSRIAHMAVIDILAVGVSRAKGPSVREHLATLNRGLQSLRISREP</sequence>
<dbReference type="PROSITE" id="PS51071">
    <property type="entry name" value="HTH_RPIR"/>
    <property type="match status" value="1"/>
</dbReference>
<reference evidence="6 7" key="1">
    <citation type="submission" date="2020-08" db="EMBL/GenBank/DDBJ databases">
        <title>Genomic Encyclopedia of Type Strains, Phase III (KMG-III): the genomes of soil and plant-associated and newly described type strains.</title>
        <authorList>
            <person name="Whitman W."/>
        </authorList>
    </citation>
    <scope>NUCLEOTIDE SEQUENCE [LARGE SCALE GENOMIC DNA]</scope>
    <source>
        <strain evidence="6 7">CECT 8654</strain>
    </source>
</reference>
<dbReference type="PROSITE" id="PS00356">
    <property type="entry name" value="HTH_LACI_1"/>
    <property type="match status" value="1"/>
</dbReference>
<evidence type="ECO:0000313" key="6">
    <source>
        <dbReference type="EMBL" id="MBB3048432.1"/>
    </source>
</evidence>
<dbReference type="Gene3D" id="3.40.50.10490">
    <property type="entry name" value="Glucose-6-phosphate isomerase like protein, domain 1"/>
    <property type="match status" value="1"/>
</dbReference>
<dbReference type="RefSeq" id="WP_183411215.1">
    <property type="nucleotide sequence ID" value="NZ_JACHWY010000003.1"/>
</dbReference>
<dbReference type="GO" id="GO:0097367">
    <property type="term" value="F:carbohydrate derivative binding"/>
    <property type="evidence" value="ECO:0007669"/>
    <property type="project" value="InterPro"/>
</dbReference>
<dbReference type="InterPro" id="IPR000281">
    <property type="entry name" value="HTH_RpiR"/>
</dbReference>
<dbReference type="GO" id="GO:0003700">
    <property type="term" value="F:DNA-binding transcription factor activity"/>
    <property type="evidence" value="ECO:0007669"/>
    <property type="project" value="InterPro"/>
</dbReference>
<evidence type="ECO:0000313" key="7">
    <source>
        <dbReference type="Proteomes" id="UP000537130"/>
    </source>
</evidence>
<dbReference type="InterPro" id="IPR001347">
    <property type="entry name" value="SIS_dom"/>
</dbReference>